<dbReference type="EMBL" id="QDKL01000001">
    <property type="protein sequence ID" value="RZF22765.1"/>
    <property type="molecule type" value="Genomic_DNA"/>
</dbReference>
<keyword evidence="2" id="KW-1185">Reference proteome</keyword>
<reference evidence="2" key="1">
    <citation type="journal article" date="2019" name="Int. J. Syst. Evol. Microbiol.">
        <title>Halobacteriovorax valvorus sp. nov., a novel prokaryotic predator isolated from coastal seawater of China.</title>
        <authorList>
            <person name="Chen M.-X."/>
        </authorList>
    </citation>
    <scope>NUCLEOTIDE SEQUENCE [LARGE SCALE GENOMIC DNA]</scope>
    <source>
        <strain evidence="2">BL9</strain>
    </source>
</reference>
<protein>
    <submittedName>
        <fullName evidence="1">Uncharacterized protein</fullName>
    </submittedName>
</protein>
<accession>A0ABY0IIJ5</accession>
<name>A0ABY0IIJ5_9BACT</name>
<evidence type="ECO:0000313" key="2">
    <source>
        <dbReference type="Proteomes" id="UP000443582"/>
    </source>
</evidence>
<comment type="caution">
    <text evidence="1">The sequence shown here is derived from an EMBL/GenBank/DDBJ whole genome shotgun (WGS) entry which is preliminary data.</text>
</comment>
<evidence type="ECO:0000313" key="1">
    <source>
        <dbReference type="EMBL" id="RZF22765.1"/>
    </source>
</evidence>
<sequence>MKKDLTLFKSFNPRVEVKLQERTPQSFYADVDFAPKPEDYKTFLDYVFVYDHAGVLKRMSNHYHQMQARDEYVRNWDLTSTTFHKLSTIDERKRYFNKNFLKYIDKRISGSIKRAKKGSTMAQVGQMKETLTPESEAQISDNFKVKFRAKVLKGLAIIKIENPFVDANTFLSLSDGLMMQVRKNFNETRTIASVDYYTAGTNIELYVEQGLTDRLSARASAKDIVGGSNASHELRLNYSTPFNF</sequence>
<proteinExistence type="predicted"/>
<gene>
    <name evidence="1" type="ORF">DAY19_03040</name>
</gene>
<dbReference type="Proteomes" id="UP000443582">
    <property type="component" value="Unassembled WGS sequence"/>
</dbReference>
<dbReference type="RefSeq" id="WP_120405461.1">
    <property type="nucleotide sequence ID" value="NZ_QDKL01000001.1"/>
</dbReference>
<organism evidence="1 2">
    <name type="scientific">Halobacteriovorax vibrionivorans</name>
    <dbReference type="NCBI Taxonomy" id="2152716"/>
    <lineage>
        <taxon>Bacteria</taxon>
        <taxon>Pseudomonadati</taxon>
        <taxon>Bdellovibrionota</taxon>
        <taxon>Bacteriovoracia</taxon>
        <taxon>Bacteriovoracales</taxon>
        <taxon>Halobacteriovoraceae</taxon>
        <taxon>Halobacteriovorax</taxon>
    </lineage>
</organism>